<protein>
    <submittedName>
        <fullName evidence="1">Aromatic prenyltransferase Orf2</fullName>
    </submittedName>
</protein>
<evidence type="ECO:0000313" key="2">
    <source>
        <dbReference type="Proteomes" id="UP000199800"/>
    </source>
</evidence>
<sequence length="402" mass="45807">MGTNNNSMRIIKDIYWPEKMKLYFEQTMRATPSQFRNIASGSLVREIEDKTRERNGTEVEEQDLLNAFLDTIPVYFRGDMIKLLRDLGINTNRKKEESVPENDIPATKKAILKAVELAGVTYDEKAIDSILTTYKTSLSSIRTNIVLGTTTRKPEHRGLTVHFSDIFNQLNPYKIAVENHLLPNNGMPADKLVMEVMESIPVLGYMVEFDAAVGMQTIGILSASHLPQKLQYISALKNVPDSFRRNIGILEESGIRYGSIFGVNYLKGTMFAYCMANQLPKVTTQWFGNLLKKFDYKVPSDTILELCLNLNSITAEFSYIKSQPDSITVQVCVNVFEEVPKNLNKFIENFGRNLEFRSEKKKYMYAITFTKNGQYLHLKGDYSGTMVDCLTGPFNQPIREEE</sequence>
<dbReference type="Proteomes" id="UP000199800">
    <property type="component" value="Unassembled WGS sequence"/>
</dbReference>
<dbReference type="RefSeq" id="WP_207646541.1">
    <property type="nucleotide sequence ID" value="NZ_FOHN01000012.1"/>
</dbReference>
<dbReference type="InterPro" id="IPR036239">
    <property type="entry name" value="PrenylTrfase-like_sf"/>
</dbReference>
<dbReference type="SUPFAM" id="SSF143492">
    <property type="entry name" value="Prenyltransferase-like"/>
    <property type="match status" value="1"/>
</dbReference>
<dbReference type="EMBL" id="FOHN01000012">
    <property type="protein sequence ID" value="SET25159.1"/>
    <property type="molecule type" value="Genomic_DNA"/>
</dbReference>
<dbReference type="InterPro" id="IPR020965">
    <property type="entry name" value="Prenyltransferase_CloQ"/>
</dbReference>
<dbReference type="AlphaFoldDB" id="A0A1I0CZ60"/>
<accession>A0A1I0CZ60</accession>
<dbReference type="Pfam" id="PF11468">
    <property type="entry name" value="PTase_Orf2"/>
    <property type="match status" value="1"/>
</dbReference>
<proteinExistence type="predicted"/>
<reference evidence="1 2" key="1">
    <citation type="submission" date="2016-10" db="EMBL/GenBank/DDBJ databases">
        <authorList>
            <person name="de Groot N.N."/>
        </authorList>
    </citation>
    <scope>NUCLEOTIDE SEQUENCE [LARGE SCALE GENOMIC DNA]</scope>
    <source>
        <strain evidence="1 2">DSM 1801</strain>
    </source>
</reference>
<keyword evidence="1" id="KW-0808">Transferase</keyword>
<keyword evidence="2" id="KW-1185">Reference proteome</keyword>
<evidence type="ECO:0000313" key="1">
    <source>
        <dbReference type="EMBL" id="SET25159.1"/>
    </source>
</evidence>
<name>A0A1I0CZ60_9FIRM</name>
<dbReference type="GO" id="GO:0016740">
    <property type="term" value="F:transferase activity"/>
    <property type="evidence" value="ECO:0007669"/>
    <property type="project" value="UniProtKB-KW"/>
</dbReference>
<gene>
    <name evidence="1" type="ORF">SAMN04487772_11235</name>
</gene>
<organism evidence="1 2">
    <name type="scientific">[Clostridium] polysaccharolyticum</name>
    <dbReference type="NCBI Taxonomy" id="29364"/>
    <lineage>
        <taxon>Bacteria</taxon>
        <taxon>Bacillati</taxon>
        <taxon>Bacillota</taxon>
        <taxon>Clostridia</taxon>
        <taxon>Lachnospirales</taxon>
        <taxon>Lachnospiraceae</taxon>
    </lineage>
</organism>